<keyword evidence="5" id="KW-1185">Reference proteome</keyword>
<dbReference type="Proteomes" id="UP000295560">
    <property type="component" value="Unassembled WGS sequence"/>
</dbReference>
<reference evidence="4 5" key="1">
    <citation type="submission" date="2019-03" db="EMBL/GenBank/DDBJ databases">
        <title>Sequencing the genomes of 1000 actinobacteria strains.</title>
        <authorList>
            <person name="Klenk H.-P."/>
        </authorList>
    </citation>
    <scope>NUCLEOTIDE SEQUENCE [LARGE SCALE GENOMIC DNA]</scope>
    <source>
        <strain evidence="4 5">DSM 44969</strain>
    </source>
</reference>
<name>A0A4V2PJ46_PSEEN</name>
<evidence type="ECO:0000256" key="2">
    <source>
        <dbReference type="PROSITE-ProRule" id="PRU00335"/>
    </source>
</evidence>
<evidence type="ECO:0000256" key="1">
    <source>
        <dbReference type="ARBA" id="ARBA00023125"/>
    </source>
</evidence>
<dbReference type="InterPro" id="IPR001647">
    <property type="entry name" value="HTH_TetR"/>
</dbReference>
<accession>A0A4V2PJ46</accession>
<dbReference type="RefSeq" id="WP_165922294.1">
    <property type="nucleotide sequence ID" value="NZ_SMFZ01000001.1"/>
</dbReference>
<feature type="domain" description="HTH tetR-type" evidence="3">
    <location>
        <begin position="4"/>
        <end position="68"/>
    </location>
</feature>
<dbReference type="AlphaFoldDB" id="A0A4V2PJ46"/>
<feature type="DNA-binding region" description="H-T-H motif" evidence="2">
    <location>
        <begin position="31"/>
        <end position="50"/>
    </location>
</feature>
<keyword evidence="1 2" id="KW-0238">DNA-binding</keyword>
<sequence>MSDAETERRMLETAADAVAEAGLTVSLDHIRLEDVIREAGVSRSAVYRKWPSKGEFLGDLLLELSRGQAPIADTGSSQAGMTIRRVLDERFDDLGTPEGRRRTLAEIVRETAEQDFRHIVGSRQWRTYLALTVTFIGMPGGELRDRVGEALAGSERTLTSRISRNHEAVGRLLAMRPARRDAGWDALAHLANALMRGMVVKSLAQPELADRRITAGVGGPDAEWTLAALGVADLVLAALEDDPDVEWDDERAGRVRAVLATGGNPVGPEPGP</sequence>
<gene>
    <name evidence="4" type="ORF">EV378_3005</name>
</gene>
<dbReference type="PROSITE" id="PS50977">
    <property type="entry name" value="HTH_TETR_2"/>
    <property type="match status" value="1"/>
</dbReference>
<proteinExistence type="predicted"/>
<dbReference type="SUPFAM" id="SSF46689">
    <property type="entry name" value="Homeodomain-like"/>
    <property type="match status" value="1"/>
</dbReference>
<dbReference type="Pfam" id="PF00440">
    <property type="entry name" value="TetR_N"/>
    <property type="match status" value="1"/>
</dbReference>
<protein>
    <submittedName>
        <fullName evidence="4">TetR family transcriptional regulator</fullName>
    </submittedName>
</protein>
<dbReference type="InterPro" id="IPR009057">
    <property type="entry name" value="Homeodomain-like_sf"/>
</dbReference>
<dbReference type="Gene3D" id="1.10.357.10">
    <property type="entry name" value="Tetracycline Repressor, domain 2"/>
    <property type="match status" value="1"/>
</dbReference>
<dbReference type="EMBL" id="SMFZ01000001">
    <property type="protein sequence ID" value="TCK27146.1"/>
    <property type="molecule type" value="Genomic_DNA"/>
</dbReference>
<comment type="caution">
    <text evidence="4">The sequence shown here is derived from an EMBL/GenBank/DDBJ whole genome shotgun (WGS) entry which is preliminary data.</text>
</comment>
<evidence type="ECO:0000259" key="3">
    <source>
        <dbReference type="PROSITE" id="PS50977"/>
    </source>
</evidence>
<evidence type="ECO:0000313" key="4">
    <source>
        <dbReference type="EMBL" id="TCK27146.1"/>
    </source>
</evidence>
<evidence type="ECO:0000313" key="5">
    <source>
        <dbReference type="Proteomes" id="UP000295560"/>
    </source>
</evidence>
<dbReference type="GO" id="GO:0003677">
    <property type="term" value="F:DNA binding"/>
    <property type="evidence" value="ECO:0007669"/>
    <property type="project" value="UniProtKB-UniRule"/>
</dbReference>
<organism evidence="4 5">
    <name type="scientific">Pseudonocardia endophytica</name>
    <dbReference type="NCBI Taxonomy" id="401976"/>
    <lineage>
        <taxon>Bacteria</taxon>
        <taxon>Bacillati</taxon>
        <taxon>Actinomycetota</taxon>
        <taxon>Actinomycetes</taxon>
        <taxon>Pseudonocardiales</taxon>
        <taxon>Pseudonocardiaceae</taxon>
        <taxon>Pseudonocardia</taxon>
    </lineage>
</organism>